<evidence type="ECO:0000256" key="4">
    <source>
        <dbReference type="PIRSR" id="PIRSR606689-2"/>
    </source>
</evidence>
<feature type="binding site" evidence="4">
    <location>
        <position position="39"/>
    </location>
    <ligand>
        <name>Mg(2+)</name>
        <dbReference type="ChEBI" id="CHEBI:18420"/>
    </ligand>
</feature>
<dbReference type="PRINTS" id="PR00328">
    <property type="entry name" value="SAR1GTPBP"/>
</dbReference>
<keyword evidence="1 3" id="KW-0547">Nucleotide-binding</keyword>
<accession>A0A443RYK4</accession>
<dbReference type="SUPFAM" id="SSF52540">
    <property type="entry name" value="P-loop containing nucleoside triphosphate hydrolases"/>
    <property type="match status" value="1"/>
</dbReference>
<evidence type="ECO:0000256" key="1">
    <source>
        <dbReference type="ARBA" id="ARBA00022741"/>
    </source>
</evidence>
<dbReference type="EMBL" id="NCKV01019030">
    <property type="protein sequence ID" value="RWS20238.1"/>
    <property type="molecule type" value="Genomic_DNA"/>
</dbReference>
<organism evidence="5 6">
    <name type="scientific">Leptotrombidium deliense</name>
    <dbReference type="NCBI Taxonomy" id="299467"/>
    <lineage>
        <taxon>Eukaryota</taxon>
        <taxon>Metazoa</taxon>
        <taxon>Ecdysozoa</taxon>
        <taxon>Arthropoda</taxon>
        <taxon>Chelicerata</taxon>
        <taxon>Arachnida</taxon>
        <taxon>Acari</taxon>
        <taxon>Acariformes</taxon>
        <taxon>Trombidiformes</taxon>
        <taxon>Prostigmata</taxon>
        <taxon>Anystina</taxon>
        <taxon>Parasitengona</taxon>
        <taxon>Trombiculoidea</taxon>
        <taxon>Trombiculidae</taxon>
        <taxon>Leptotrombidium</taxon>
    </lineage>
</organism>
<keyword evidence="4" id="KW-0460">Magnesium</keyword>
<name>A0A443RYK4_9ACAR</name>
<dbReference type="Proteomes" id="UP000288716">
    <property type="component" value="Unassembled WGS sequence"/>
</dbReference>
<dbReference type="PANTHER" id="PTHR46688:SF1">
    <property type="entry name" value="ADP-RIBOSYLATION FACTOR-LIKE PROTEIN 16"/>
    <property type="match status" value="1"/>
</dbReference>
<evidence type="ECO:0000256" key="2">
    <source>
        <dbReference type="ARBA" id="ARBA00023134"/>
    </source>
</evidence>
<dbReference type="Pfam" id="PF00025">
    <property type="entry name" value="Arf"/>
    <property type="match status" value="1"/>
</dbReference>
<dbReference type="Gene3D" id="3.40.50.300">
    <property type="entry name" value="P-loop containing nucleotide triphosphate hydrolases"/>
    <property type="match status" value="1"/>
</dbReference>
<dbReference type="InterPro" id="IPR027417">
    <property type="entry name" value="P-loop_NTPase"/>
</dbReference>
<dbReference type="PANTHER" id="PTHR46688">
    <property type="entry name" value="ADP-RIBOSYLATION FACTOR-LIKE PROTEIN 16"/>
    <property type="match status" value="1"/>
</dbReference>
<dbReference type="InterPro" id="IPR006689">
    <property type="entry name" value="Small_GTPase_ARF/SAR"/>
</dbReference>
<feature type="non-terminal residue" evidence="5">
    <location>
        <position position="179"/>
    </location>
</feature>
<dbReference type="GO" id="GO:0046872">
    <property type="term" value="F:metal ion binding"/>
    <property type="evidence" value="ECO:0007669"/>
    <property type="project" value="UniProtKB-KW"/>
</dbReference>
<evidence type="ECO:0000313" key="6">
    <source>
        <dbReference type="Proteomes" id="UP000288716"/>
    </source>
</evidence>
<feature type="binding site" evidence="3">
    <location>
        <begin position="117"/>
        <end position="120"/>
    </location>
    <ligand>
        <name>GTP</name>
        <dbReference type="ChEBI" id="CHEBI:37565"/>
    </ligand>
</feature>
<feature type="binding site" evidence="3">
    <location>
        <begin position="6"/>
        <end position="13"/>
    </location>
    <ligand>
        <name>GTP</name>
        <dbReference type="ChEBI" id="CHEBI:37565"/>
    </ligand>
</feature>
<feature type="binding site" evidence="3">
    <location>
        <position position="63"/>
    </location>
    <ligand>
        <name>GTP</name>
        <dbReference type="ChEBI" id="CHEBI:37565"/>
    </ligand>
</feature>
<gene>
    <name evidence="5" type="ORF">B4U80_03692</name>
</gene>
<dbReference type="GO" id="GO:0003924">
    <property type="term" value="F:GTPase activity"/>
    <property type="evidence" value="ECO:0007669"/>
    <property type="project" value="InterPro"/>
</dbReference>
<feature type="binding site" evidence="4">
    <location>
        <position position="13"/>
    </location>
    <ligand>
        <name>Mg(2+)</name>
        <dbReference type="ChEBI" id="CHEBI:18420"/>
    </ligand>
</feature>
<dbReference type="VEuPathDB" id="VectorBase:LDEU011802"/>
<keyword evidence="6" id="KW-1185">Reference proteome</keyword>
<sequence>MILFLGPKNSGKTVLLKRLQEETFHSLNKYSDIPATVSTVGTNIVHLKSTSTKEAIIVQEIGGQMSPIWNEYIDDCEAIVFVVDSSDVCILSESSILLLNLVKESVPKQKRLCVVLNKTDIKGIITVNEIFKDLLFLDSLTKRFSREIEVFECSAVTAKGLHQLYECAVTDKGLHQLYE</sequence>
<proteinExistence type="predicted"/>
<keyword evidence="2 3" id="KW-0342">GTP-binding</keyword>
<evidence type="ECO:0000256" key="3">
    <source>
        <dbReference type="PIRSR" id="PIRSR606689-1"/>
    </source>
</evidence>
<evidence type="ECO:0000313" key="5">
    <source>
        <dbReference type="EMBL" id="RWS20238.1"/>
    </source>
</evidence>
<dbReference type="STRING" id="299467.A0A443RYK4"/>
<dbReference type="PROSITE" id="PS51417">
    <property type="entry name" value="ARF"/>
    <property type="match status" value="1"/>
</dbReference>
<dbReference type="OrthoDB" id="365445at2759"/>
<keyword evidence="4" id="KW-0479">Metal-binding</keyword>
<dbReference type="AlphaFoldDB" id="A0A443RYK4"/>
<protein>
    <submittedName>
        <fullName evidence="5">ADP-ribosylation factor-like protein 16</fullName>
    </submittedName>
</protein>
<dbReference type="GO" id="GO:0005525">
    <property type="term" value="F:GTP binding"/>
    <property type="evidence" value="ECO:0007669"/>
    <property type="project" value="UniProtKB-KW"/>
</dbReference>
<reference evidence="5 6" key="1">
    <citation type="journal article" date="2018" name="Gigascience">
        <title>Genomes of trombidid mites reveal novel predicted allergens and laterally-transferred genes associated with secondary metabolism.</title>
        <authorList>
            <person name="Dong X."/>
            <person name="Chaisiri K."/>
            <person name="Xia D."/>
            <person name="Armstrong S.D."/>
            <person name="Fang Y."/>
            <person name="Donnelly M.J."/>
            <person name="Kadowaki T."/>
            <person name="McGarry J.W."/>
            <person name="Darby A.C."/>
            <person name="Makepeace B.L."/>
        </authorList>
    </citation>
    <scope>NUCLEOTIDE SEQUENCE [LARGE SCALE GENOMIC DNA]</scope>
    <source>
        <strain evidence="5">UoL-UT</strain>
    </source>
</reference>
<comment type="caution">
    <text evidence="5">The sequence shown here is derived from an EMBL/GenBank/DDBJ whole genome shotgun (WGS) entry which is preliminary data.</text>
</comment>